<dbReference type="EMBL" id="BGZK01001539">
    <property type="protein sequence ID" value="GBP81950.1"/>
    <property type="molecule type" value="Genomic_DNA"/>
</dbReference>
<dbReference type="Proteomes" id="UP000299102">
    <property type="component" value="Unassembled WGS sequence"/>
</dbReference>
<evidence type="ECO:0000256" key="1">
    <source>
        <dbReference type="SAM" id="MobiDB-lite"/>
    </source>
</evidence>
<proteinExistence type="predicted"/>
<protein>
    <submittedName>
        <fullName evidence="2">Uncharacterized protein</fullName>
    </submittedName>
</protein>
<organism evidence="2 3">
    <name type="scientific">Eumeta variegata</name>
    <name type="common">Bagworm moth</name>
    <name type="synonym">Eumeta japonica</name>
    <dbReference type="NCBI Taxonomy" id="151549"/>
    <lineage>
        <taxon>Eukaryota</taxon>
        <taxon>Metazoa</taxon>
        <taxon>Ecdysozoa</taxon>
        <taxon>Arthropoda</taxon>
        <taxon>Hexapoda</taxon>
        <taxon>Insecta</taxon>
        <taxon>Pterygota</taxon>
        <taxon>Neoptera</taxon>
        <taxon>Endopterygota</taxon>
        <taxon>Lepidoptera</taxon>
        <taxon>Glossata</taxon>
        <taxon>Ditrysia</taxon>
        <taxon>Tineoidea</taxon>
        <taxon>Psychidae</taxon>
        <taxon>Oiketicinae</taxon>
        <taxon>Eumeta</taxon>
    </lineage>
</organism>
<dbReference type="AlphaFoldDB" id="A0A4C1Z335"/>
<evidence type="ECO:0000313" key="2">
    <source>
        <dbReference type="EMBL" id="GBP81950.1"/>
    </source>
</evidence>
<accession>A0A4C1Z335</accession>
<sequence length="113" mass="12662">MDSNSAVVRLDDKPDKPFTLIEGKNKLTLRKSVQKDQGGLQPNSNGRRSITGRINERKRCAFPFSFSTHPGTRTGHYLRVVSSKKITQAAGGKQPRTPSLKYPLSMYEKELTL</sequence>
<gene>
    <name evidence="2" type="ORF">EVAR_26463_1</name>
</gene>
<keyword evidence="3" id="KW-1185">Reference proteome</keyword>
<comment type="caution">
    <text evidence="2">The sequence shown here is derived from an EMBL/GenBank/DDBJ whole genome shotgun (WGS) entry which is preliminary data.</text>
</comment>
<name>A0A4C1Z335_EUMVA</name>
<reference evidence="2 3" key="1">
    <citation type="journal article" date="2019" name="Commun. Biol.">
        <title>The bagworm genome reveals a unique fibroin gene that provides high tensile strength.</title>
        <authorList>
            <person name="Kono N."/>
            <person name="Nakamura H."/>
            <person name="Ohtoshi R."/>
            <person name="Tomita M."/>
            <person name="Numata K."/>
            <person name="Arakawa K."/>
        </authorList>
    </citation>
    <scope>NUCLEOTIDE SEQUENCE [LARGE SCALE GENOMIC DNA]</scope>
</reference>
<feature type="region of interest" description="Disordered" evidence="1">
    <location>
        <begin position="31"/>
        <end position="54"/>
    </location>
</feature>
<evidence type="ECO:0000313" key="3">
    <source>
        <dbReference type="Proteomes" id="UP000299102"/>
    </source>
</evidence>